<feature type="transmembrane region" description="Helical" evidence="14">
    <location>
        <begin position="134"/>
        <end position="156"/>
    </location>
</feature>
<dbReference type="Gene3D" id="3.30.565.10">
    <property type="entry name" value="Histidine kinase-like ATPase, C-terminal domain"/>
    <property type="match status" value="1"/>
</dbReference>
<comment type="caution">
    <text evidence="16">The sequence shown here is derived from an EMBL/GenBank/DDBJ whole genome shotgun (WGS) entry which is preliminary data.</text>
</comment>
<evidence type="ECO:0000256" key="11">
    <source>
        <dbReference type="ARBA" id="ARBA00022989"/>
    </source>
</evidence>
<evidence type="ECO:0000256" key="5">
    <source>
        <dbReference type="ARBA" id="ARBA00022553"/>
    </source>
</evidence>
<reference evidence="16 17" key="1">
    <citation type="submission" date="2019-09" db="EMBL/GenBank/DDBJ databases">
        <title>Whole genome sequences of isolates from the Mars Exploration Rovers.</title>
        <authorList>
            <person name="Seuylemezian A."/>
            <person name="Vaishampayan P."/>
        </authorList>
    </citation>
    <scope>NUCLEOTIDE SEQUENCE [LARGE SCALE GENOMIC DNA]</scope>
    <source>
        <strain evidence="16 17">MER_TA_151</strain>
    </source>
</reference>
<dbReference type="AlphaFoldDB" id="A0A5J5HMK4"/>
<dbReference type="EMBL" id="VYKL01000026">
    <property type="protein sequence ID" value="KAA9021626.1"/>
    <property type="molecule type" value="Genomic_DNA"/>
</dbReference>
<evidence type="ECO:0000256" key="3">
    <source>
        <dbReference type="ARBA" id="ARBA00012438"/>
    </source>
</evidence>
<dbReference type="Gene3D" id="1.10.287.130">
    <property type="match status" value="1"/>
</dbReference>
<evidence type="ECO:0000259" key="15">
    <source>
        <dbReference type="PROSITE" id="PS50109"/>
    </source>
</evidence>
<dbReference type="Pfam" id="PF02518">
    <property type="entry name" value="HATPase_c"/>
    <property type="match status" value="1"/>
</dbReference>
<dbReference type="EC" id="2.7.13.3" evidence="3"/>
<keyword evidence="5" id="KW-0597">Phosphoprotein</keyword>
<dbReference type="RefSeq" id="WP_150441154.1">
    <property type="nucleotide sequence ID" value="NZ_VYKL01000026.1"/>
</dbReference>
<keyword evidence="12" id="KW-0902">Two-component regulatory system</keyword>
<dbReference type="InterPro" id="IPR036890">
    <property type="entry name" value="HATPase_C_sf"/>
</dbReference>
<feature type="transmembrane region" description="Helical" evidence="14">
    <location>
        <begin position="71"/>
        <end position="98"/>
    </location>
</feature>
<keyword evidence="13 14" id="KW-0472">Membrane</keyword>
<sequence>MDLVTKDLLINFLFILLVLCLMQILYMIKYTYRLEHVRDWTLSLFPIMSLILCMIFPVYTNEHFIWDLRWIPFVLGGLYGGYKLGYLLIILTLVIRYIQGGDGFYPTMITFTIMGFVIIYLSKFYSKLQLRQKVGLNIFLTFVGLSFTQLLSNILFNYKFTIEFWLVLAVIHIIGMAITTFLWEGIKMNFQVLQKLIKAEKLQTVSHLAASISHEVRNPLTAARGFIQLLSNDIPDDTRKLYSDIALKELDRATEVINDYLTFAKPAPDREEIININEEIQHAVNVVIPLATMNSVEIQLSLLDEEYFTKGERKKFQQCLINILKNGIESMKTNGELTISQSFKDDHIKIDIQDEGVGMTQEQINRLGEPYFTTKEKGTGLGMMVSYSIIKSMRGTIYVNSEYGEGTCFTLILPIFQNKSYSA</sequence>
<evidence type="ECO:0000256" key="4">
    <source>
        <dbReference type="ARBA" id="ARBA00022475"/>
    </source>
</evidence>
<dbReference type="Pfam" id="PF07694">
    <property type="entry name" value="5TM-5TMR_LYT"/>
    <property type="match status" value="1"/>
</dbReference>
<organism evidence="16 17">
    <name type="scientific">Niallia endozanthoxylica</name>
    <dbReference type="NCBI Taxonomy" id="2036016"/>
    <lineage>
        <taxon>Bacteria</taxon>
        <taxon>Bacillati</taxon>
        <taxon>Bacillota</taxon>
        <taxon>Bacilli</taxon>
        <taxon>Bacillales</taxon>
        <taxon>Bacillaceae</taxon>
        <taxon>Niallia</taxon>
    </lineage>
</organism>
<accession>A0A5J5HMK4</accession>
<gene>
    <name evidence="16" type="ORF">F4V44_16695</name>
</gene>
<feature type="transmembrane region" description="Helical" evidence="14">
    <location>
        <begin position="9"/>
        <end position="28"/>
    </location>
</feature>
<keyword evidence="7 14" id="KW-0812">Transmembrane</keyword>
<evidence type="ECO:0000256" key="9">
    <source>
        <dbReference type="ARBA" id="ARBA00022777"/>
    </source>
</evidence>
<keyword evidence="11 14" id="KW-1133">Transmembrane helix</keyword>
<evidence type="ECO:0000256" key="7">
    <source>
        <dbReference type="ARBA" id="ARBA00022692"/>
    </source>
</evidence>
<keyword evidence="4" id="KW-1003">Cell membrane</keyword>
<evidence type="ECO:0000256" key="8">
    <source>
        <dbReference type="ARBA" id="ARBA00022741"/>
    </source>
</evidence>
<dbReference type="PANTHER" id="PTHR43065">
    <property type="entry name" value="SENSOR HISTIDINE KINASE"/>
    <property type="match status" value="1"/>
</dbReference>
<evidence type="ECO:0000256" key="12">
    <source>
        <dbReference type="ARBA" id="ARBA00023012"/>
    </source>
</evidence>
<evidence type="ECO:0000256" key="10">
    <source>
        <dbReference type="ARBA" id="ARBA00022840"/>
    </source>
</evidence>
<dbReference type="SMART" id="SM00388">
    <property type="entry name" value="HisKA"/>
    <property type="match status" value="1"/>
</dbReference>
<evidence type="ECO:0000256" key="2">
    <source>
        <dbReference type="ARBA" id="ARBA00004651"/>
    </source>
</evidence>
<dbReference type="Proteomes" id="UP000326671">
    <property type="component" value="Unassembled WGS sequence"/>
</dbReference>
<evidence type="ECO:0000313" key="17">
    <source>
        <dbReference type="Proteomes" id="UP000326671"/>
    </source>
</evidence>
<evidence type="ECO:0000256" key="14">
    <source>
        <dbReference type="SAM" id="Phobius"/>
    </source>
</evidence>
<dbReference type="SMART" id="SM00387">
    <property type="entry name" value="HATPase_c"/>
    <property type="match status" value="1"/>
</dbReference>
<feature type="transmembrane region" description="Helical" evidence="14">
    <location>
        <begin position="104"/>
        <end position="122"/>
    </location>
</feature>
<feature type="transmembrane region" description="Helical" evidence="14">
    <location>
        <begin position="162"/>
        <end position="183"/>
    </location>
</feature>
<dbReference type="GO" id="GO:0071555">
    <property type="term" value="P:cell wall organization"/>
    <property type="evidence" value="ECO:0007669"/>
    <property type="project" value="InterPro"/>
</dbReference>
<comment type="catalytic activity">
    <reaction evidence="1">
        <text>ATP + protein L-histidine = ADP + protein N-phospho-L-histidine.</text>
        <dbReference type="EC" id="2.7.13.3"/>
    </reaction>
</comment>
<protein>
    <recommendedName>
        <fullName evidence="3">histidine kinase</fullName>
        <ecNumber evidence="3">2.7.13.3</ecNumber>
    </recommendedName>
</protein>
<feature type="domain" description="Histidine kinase" evidence="15">
    <location>
        <begin position="211"/>
        <end position="417"/>
    </location>
</feature>
<proteinExistence type="predicted"/>
<keyword evidence="10" id="KW-0067">ATP-binding</keyword>
<evidence type="ECO:0000256" key="1">
    <source>
        <dbReference type="ARBA" id="ARBA00000085"/>
    </source>
</evidence>
<dbReference type="OrthoDB" id="9815750at2"/>
<keyword evidence="9 16" id="KW-0418">Kinase</keyword>
<dbReference type="InterPro" id="IPR004358">
    <property type="entry name" value="Sig_transdc_His_kin-like_C"/>
</dbReference>
<feature type="transmembrane region" description="Helical" evidence="14">
    <location>
        <begin position="40"/>
        <end position="59"/>
    </location>
</feature>
<dbReference type="GO" id="GO:0005886">
    <property type="term" value="C:plasma membrane"/>
    <property type="evidence" value="ECO:0007669"/>
    <property type="project" value="UniProtKB-SubCell"/>
</dbReference>
<dbReference type="InterPro" id="IPR036097">
    <property type="entry name" value="HisK_dim/P_sf"/>
</dbReference>
<dbReference type="PROSITE" id="PS50109">
    <property type="entry name" value="HIS_KIN"/>
    <property type="match status" value="1"/>
</dbReference>
<dbReference type="SUPFAM" id="SSF47384">
    <property type="entry name" value="Homodimeric domain of signal transducing histidine kinase"/>
    <property type="match status" value="1"/>
</dbReference>
<dbReference type="InterPro" id="IPR003661">
    <property type="entry name" value="HisK_dim/P_dom"/>
</dbReference>
<dbReference type="PRINTS" id="PR00344">
    <property type="entry name" value="BCTRLSENSOR"/>
</dbReference>
<dbReference type="InterPro" id="IPR005467">
    <property type="entry name" value="His_kinase_dom"/>
</dbReference>
<comment type="subcellular location">
    <subcellularLocation>
        <location evidence="2">Cell membrane</location>
        <topology evidence="2">Multi-pass membrane protein</topology>
    </subcellularLocation>
</comment>
<evidence type="ECO:0000256" key="6">
    <source>
        <dbReference type="ARBA" id="ARBA00022679"/>
    </source>
</evidence>
<evidence type="ECO:0000313" key="16">
    <source>
        <dbReference type="EMBL" id="KAA9021626.1"/>
    </source>
</evidence>
<dbReference type="SUPFAM" id="SSF55874">
    <property type="entry name" value="ATPase domain of HSP90 chaperone/DNA topoisomerase II/histidine kinase"/>
    <property type="match status" value="1"/>
</dbReference>
<name>A0A5J5HMK4_9BACI</name>
<dbReference type="CDD" id="cd00082">
    <property type="entry name" value="HisKA"/>
    <property type="match status" value="1"/>
</dbReference>
<keyword evidence="6" id="KW-0808">Transferase</keyword>
<keyword evidence="17" id="KW-1185">Reference proteome</keyword>
<evidence type="ECO:0000256" key="13">
    <source>
        <dbReference type="ARBA" id="ARBA00023136"/>
    </source>
</evidence>
<dbReference type="InterPro" id="IPR011620">
    <property type="entry name" value="Sig_transdc_His_kinase_LytS_TM"/>
</dbReference>
<dbReference type="Pfam" id="PF00512">
    <property type="entry name" value="HisKA"/>
    <property type="match status" value="1"/>
</dbReference>
<dbReference type="PANTHER" id="PTHR43065:SF46">
    <property type="entry name" value="C4-DICARBOXYLATE TRANSPORT SENSOR PROTEIN DCTB"/>
    <property type="match status" value="1"/>
</dbReference>
<keyword evidence="8" id="KW-0547">Nucleotide-binding</keyword>
<dbReference type="GO" id="GO:0005524">
    <property type="term" value="F:ATP binding"/>
    <property type="evidence" value="ECO:0007669"/>
    <property type="project" value="UniProtKB-KW"/>
</dbReference>
<dbReference type="InterPro" id="IPR003594">
    <property type="entry name" value="HATPase_dom"/>
</dbReference>
<dbReference type="GO" id="GO:0000155">
    <property type="term" value="F:phosphorelay sensor kinase activity"/>
    <property type="evidence" value="ECO:0007669"/>
    <property type="project" value="InterPro"/>
</dbReference>